<dbReference type="AlphaFoldDB" id="A0AA39J810"/>
<organism evidence="1 2">
    <name type="scientific">Armillaria borealis</name>
    <dbReference type="NCBI Taxonomy" id="47425"/>
    <lineage>
        <taxon>Eukaryota</taxon>
        <taxon>Fungi</taxon>
        <taxon>Dikarya</taxon>
        <taxon>Basidiomycota</taxon>
        <taxon>Agaricomycotina</taxon>
        <taxon>Agaricomycetes</taxon>
        <taxon>Agaricomycetidae</taxon>
        <taxon>Agaricales</taxon>
        <taxon>Marasmiineae</taxon>
        <taxon>Physalacriaceae</taxon>
        <taxon>Armillaria</taxon>
    </lineage>
</organism>
<evidence type="ECO:0000313" key="1">
    <source>
        <dbReference type="EMBL" id="KAK0436509.1"/>
    </source>
</evidence>
<dbReference type="Proteomes" id="UP001175226">
    <property type="component" value="Unassembled WGS sequence"/>
</dbReference>
<gene>
    <name evidence="1" type="ORF">EV421DRAFT_1109616</name>
</gene>
<reference evidence="1" key="1">
    <citation type="submission" date="2023-06" db="EMBL/GenBank/DDBJ databases">
        <authorList>
            <consortium name="Lawrence Berkeley National Laboratory"/>
            <person name="Ahrendt S."/>
            <person name="Sahu N."/>
            <person name="Indic B."/>
            <person name="Wong-Bajracharya J."/>
            <person name="Merenyi Z."/>
            <person name="Ke H.-M."/>
            <person name="Monk M."/>
            <person name="Kocsube S."/>
            <person name="Drula E."/>
            <person name="Lipzen A."/>
            <person name="Balint B."/>
            <person name="Henrissat B."/>
            <person name="Andreopoulos B."/>
            <person name="Martin F.M."/>
            <person name="Harder C.B."/>
            <person name="Rigling D."/>
            <person name="Ford K.L."/>
            <person name="Foster G.D."/>
            <person name="Pangilinan J."/>
            <person name="Papanicolaou A."/>
            <person name="Barry K."/>
            <person name="LaButti K."/>
            <person name="Viragh M."/>
            <person name="Koriabine M."/>
            <person name="Yan M."/>
            <person name="Riley R."/>
            <person name="Champramary S."/>
            <person name="Plett K.L."/>
            <person name="Tsai I.J."/>
            <person name="Slot J."/>
            <person name="Sipos G."/>
            <person name="Plett J."/>
            <person name="Nagy L.G."/>
            <person name="Grigoriev I.V."/>
        </authorList>
    </citation>
    <scope>NUCLEOTIDE SEQUENCE</scope>
    <source>
        <strain evidence="1">FPL87.14</strain>
    </source>
</reference>
<sequence>MRHCRACSVRNYAVHCLFHTSTPSTSRPTSLNINLNIGLYINNHLVRASNHLHMLSTCPTCGFLSLTDQEDGRYHDTASIVPHRPVPLSSIDHRRLQTDIVGLENDITLLDHQTSLFARISLGPPLSAEEEEITAGARPKVKQVINMVSARRDNR</sequence>
<protein>
    <submittedName>
        <fullName evidence="1">Uncharacterized protein</fullName>
    </submittedName>
</protein>
<proteinExistence type="predicted"/>
<accession>A0AA39J810</accession>
<name>A0AA39J810_9AGAR</name>
<keyword evidence="2" id="KW-1185">Reference proteome</keyword>
<comment type="caution">
    <text evidence="1">The sequence shown here is derived from an EMBL/GenBank/DDBJ whole genome shotgun (WGS) entry which is preliminary data.</text>
</comment>
<evidence type="ECO:0000313" key="2">
    <source>
        <dbReference type="Proteomes" id="UP001175226"/>
    </source>
</evidence>
<dbReference type="EMBL" id="JAUEPT010000054">
    <property type="protein sequence ID" value="KAK0436509.1"/>
    <property type="molecule type" value="Genomic_DNA"/>
</dbReference>